<reference evidence="1" key="1">
    <citation type="journal article" date="2020" name="Nature">
        <title>Giant virus diversity and host interactions through global metagenomics.</title>
        <authorList>
            <person name="Schulz F."/>
            <person name="Roux S."/>
            <person name="Paez-Espino D."/>
            <person name="Jungbluth S."/>
            <person name="Walsh D.A."/>
            <person name="Denef V.J."/>
            <person name="McMahon K.D."/>
            <person name="Konstantinidis K.T."/>
            <person name="Eloe-Fadrosh E.A."/>
            <person name="Kyrpides N.C."/>
            <person name="Woyke T."/>
        </authorList>
    </citation>
    <scope>NUCLEOTIDE SEQUENCE</scope>
    <source>
        <strain evidence="1">GVMAG-M-3300009182-46</strain>
    </source>
</reference>
<dbReference type="GO" id="GO:0003830">
    <property type="term" value="F:beta-1,4-mannosylglycoprotein 4-beta-N-acetylglucosaminyltransferase activity"/>
    <property type="evidence" value="ECO:0007669"/>
    <property type="project" value="InterPro"/>
</dbReference>
<dbReference type="EMBL" id="MN739028">
    <property type="protein sequence ID" value="QHT35910.1"/>
    <property type="molecule type" value="Genomic_DNA"/>
</dbReference>
<dbReference type="Pfam" id="PF04724">
    <property type="entry name" value="Glyco_transf_17"/>
    <property type="match status" value="1"/>
</dbReference>
<evidence type="ECO:0008006" key="2">
    <source>
        <dbReference type="Google" id="ProtNLM"/>
    </source>
</evidence>
<dbReference type="AlphaFoldDB" id="A0A6C0F7N6"/>
<organism evidence="1">
    <name type="scientific">viral metagenome</name>
    <dbReference type="NCBI Taxonomy" id="1070528"/>
    <lineage>
        <taxon>unclassified sequences</taxon>
        <taxon>metagenomes</taxon>
        <taxon>organismal metagenomes</taxon>
    </lineage>
</organism>
<sequence length="267" mass="32321">MKIVDCFIFYNELDLLTYRFNLLNNIVDYFIIVESTHTFIGKEKKLFFNENKHLFENFRNKIIHIIVDDFPYKYPNVNIGENDVWNNEFFQRNAISRGINYIKDLSQYDVIIISDLDEIPDPYTLDKIKKGDIIVNINTLEMDLYYYNLNTRYQSKWLLCKIISYKNYNELNISCNDIRNKQCSNILNGGWHLSYFGDKYFIQNKIQNFSHQELNNANYTDLDKIENRVKNYSDLYDRDCCKFEKIKIENNTYLPPDYDKYLNKYYN</sequence>
<protein>
    <recommendedName>
        <fullName evidence="2">Glycosyltransferase family 17</fullName>
    </recommendedName>
</protein>
<proteinExistence type="predicted"/>
<dbReference type="GO" id="GO:0016020">
    <property type="term" value="C:membrane"/>
    <property type="evidence" value="ECO:0007669"/>
    <property type="project" value="InterPro"/>
</dbReference>
<name>A0A6C0F7N6_9ZZZZ</name>
<dbReference type="GO" id="GO:0006044">
    <property type="term" value="P:N-acetylglucosamine metabolic process"/>
    <property type="evidence" value="ECO:0007669"/>
    <property type="project" value="TreeGrafter"/>
</dbReference>
<dbReference type="InterPro" id="IPR006813">
    <property type="entry name" value="Glyco_trans_17"/>
</dbReference>
<dbReference type="PANTHER" id="PTHR12224">
    <property type="entry name" value="BETA-1,4-MANNOSYL-GLYCOPROTEIN BETA-1,4-N-ACETYLGLUCOSAMINYL-TRANSFERASE"/>
    <property type="match status" value="1"/>
</dbReference>
<evidence type="ECO:0000313" key="1">
    <source>
        <dbReference type="EMBL" id="QHT35910.1"/>
    </source>
</evidence>
<dbReference type="PANTHER" id="PTHR12224:SF0">
    <property type="entry name" value="BETA-1,4-MANNOSYL-GLYCOPROTEIN 4-BETA-N-ACETYLGLUCOSAMINYLTRANSFERASE"/>
    <property type="match status" value="1"/>
</dbReference>
<accession>A0A6C0F7N6</accession>